<dbReference type="Pfam" id="PF01724">
    <property type="entry name" value="DUF29"/>
    <property type="match status" value="1"/>
</dbReference>
<dbReference type="InterPro" id="IPR002636">
    <property type="entry name" value="DUF29"/>
</dbReference>
<keyword evidence="2" id="KW-1185">Reference proteome</keyword>
<organism evidence="1 2">
    <name type="scientific">Rugamonas rivuli</name>
    <dbReference type="NCBI Taxonomy" id="2743358"/>
    <lineage>
        <taxon>Bacteria</taxon>
        <taxon>Pseudomonadati</taxon>
        <taxon>Pseudomonadota</taxon>
        <taxon>Betaproteobacteria</taxon>
        <taxon>Burkholderiales</taxon>
        <taxon>Oxalobacteraceae</taxon>
        <taxon>Telluria group</taxon>
        <taxon>Rugamonas</taxon>
    </lineage>
</organism>
<dbReference type="RefSeq" id="WP_152803153.1">
    <property type="nucleotide sequence ID" value="NZ_WHUF01000002.1"/>
</dbReference>
<proteinExistence type="predicted"/>
<reference evidence="1 2" key="1">
    <citation type="submission" date="2019-10" db="EMBL/GenBank/DDBJ databases">
        <title>Two novel species isolated from a subtropical stream in China.</title>
        <authorList>
            <person name="Lu H."/>
        </authorList>
    </citation>
    <scope>NUCLEOTIDE SEQUENCE [LARGE SCALE GENOMIC DNA]</scope>
    <source>
        <strain evidence="1 2">FT103W</strain>
    </source>
</reference>
<protein>
    <submittedName>
        <fullName evidence="1">DUF29 family protein</fullName>
    </submittedName>
</protein>
<dbReference type="Gene3D" id="1.20.1220.20">
    <property type="entry name" value="Uncharcterised protein PF01724"/>
    <property type="match status" value="1"/>
</dbReference>
<dbReference type="PANTHER" id="PTHR34235">
    <property type="entry name" value="SLR1203 PROTEIN-RELATED"/>
    <property type="match status" value="1"/>
</dbReference>
<dbReference type="AlphaFoldDB" id="A0A843SB32"/>
<evidence type="ECO:0000313" key="2">
    <source>
        <dbReference type="Proteomes" id="UP000444318"/>
    </source>
</evidence>
<sequence length="148" mass="17548">MTATYEDDVAEWALEQVALLRSGQWALLDIEHIAEEIEDMNISHRHQLAHRMAILMAHLLKWKYQPDRGGASWEKTIRGQREKIKRLLKRMPSLRRLLANPQWDRDVWDDAVDIAIHEAHLRDLPNARPWDFEQLLSDEFFPDDYLPS</sequence>
<evidence type="ECO:0000313" key="1">
    <source>
        <dbReference type="EMBL" id="MQA19400.1"/>
    </source>
</evidence>
<dbReference type="Proteomes" id="UP000444318">
    <property type="component" value="Unassembled WGS sequence"/>
</dbReference>
<dbReference type="PANTHER" id="PTHR34235:SF4">
    <property type="entry name" value="SLR0291 PROTEIN"/>
    <property type="match status" value="1"/>
</dbReference>
<comment type="caution">
    <text evidence="1">The sequence shown here is derived from an EMBL/GenBank/DDBJ whole genome shotgun (WGS) entry which is preliminary data.</text>
</comment>
<dbReference type="EMBL" id="WHUF01000002">
    <property type="protein sequence ID" value="MQA19400.1"/>
    <property type="molecule type" value="Genomic_DNA"/>
</dbReference>
<name>A0A843SB32_9BURK</name>
<gene>
    <name evidence="1" type="ORF">GEV01_07720</name>
</gene>
<accession>A0A843SB32</accession>